<evidence type="ECO:0000313" key="24">
    <source>
        <dbReference type="Proteomes" id="UP001249851"/>
    </source>
</evidence>
<feature type="signal peptide" evidence="21">
    <location>
        <begin position="1"/>
        <end position="22"/>
    </location>
</feature>
<dbReference type="FunFam" id="2.60.40.10:FF:000020">
    <property type="entry name" value="Fibroblast growth factor receptor"/>
    <property type="match status" value="1"/>
</dbReference>
<evidence type="ECO:0000256" key="14">
    <source>
        <dbReference type="ARBA" id="ARBA00023157"/>
    </source>
</evidence>
<accession>A0AAD9QEK6</accession>
<reference evidence="23" key="1">
    <citation type="journal article" date="2023" name="G3 (Bethesda)">
        <title>Whole genome assembly and annotation of the endangered Caribbean coral Acropora cervicornis.</title>
        <authorList>
            <person name="Selwyn J.D."/>
            <person name="Vollmer S.V."/>
        </authorList>
    </citation>
    <scope>NUCLEOTIDE SEQUENCE</scope>
    <source>
        <strain evidence="23">K2</strain>
    </source>
</reference>
<reference evidence="23" key="2">
    <citation type="journal article" date="2023" name="Science">
        <title>Genomic signatures of disease resistance in endangered staghorn corals.</title>
        <authorList>
            <person name="Vollmer S.V."/>
            <person name="Selwyn J.D."/>
            <person name="Despard B.A."/>
            <person name="Roesel C.L."/>
        </authorList>
    </citation>
    <scope>NUCLEOTIDE SEQUENCE</scope>
    <source>
        <strain evidence="23">K2</strain>
    </source>
</reference>
<keyword evidence="17" id="KW-0393">Immunoglobulin domain</keyword>
<dbReference type="GO" id="GO:0016020">
    <property type="term" value="C:membrane"/>
    <property type="evidence" value="ECO:0007669"/>
    <property type="project" value="UniProtKB-SubCell"/>
</dbReference>
<keyword evidence="16" id="KW-0325">Glycoprotein</keyword>
<keyword evidence="7" id="KW-0677">Repeat</keyword>
<dbReference type="FunFam" id="2.60.40.10:FF:000016">
    <property type="entry name" value="Fibroblast growth factor receptor"/>
    <property type="match status" value="1"/>
</dbReference>
<dbReference type="SMART" id="SM00408">
    <property type="entry name" value="IGc2"/>
    <property type="match status" value="3"/>
</dbReference>
<evidence type="ECO:0000256" key="1">
    <source>
        <dbReference type="ARBA" id="ARBA00004167"/>
    </source>
</evidence>
<keyword evidence="24" id="KW-1185">Reference proteome</keyword>
<dbReference type="InterPro" id="IPR007110">
    <property type="entry name" value="Ig-like_dom"/>
</dbReference>
<dbReference type="GO" id="GO:0004714">
    <property type="term" value="F:transmembrane receptor protein tyrosine kinase activity"/>
    <property type="evidence" value="ECO:0007669"/>
    <property type="project" value="UniProtKB-EC"/>
</dbReference>
<evidence type="ECO:0000256" key="19">
    <source>
        <dbReference type="PROSITE-ProRule" id="PRU10141"/>
    </source>
</evidence>
<feature type="domain" description="Ig-like" evidence="22">
    <location>
        <begin position="28"/>
        <end position="115"/>
    </location>
</feature>
<dbReference type="PROSITE" id="PS00107">
    <property type="entry name" value="PROTEIN_KINASE_ATP"/>
    <property type="match status" value="1"/>
</dbReference>
<dbReference type="Proteomes" id="UP001249851">
    <property type="component" value="Unassembled WGS sequence"/>
</dbReference>
<keyword evidence="11 20" id="KW-1133">Transmembrane helix</keyword>
<evidence type="ECO:0000256" key="8">
    <source>
        <dbReference type="ARBA" id="ARBA00022741"/>
    </source>
</evidence>
<feature type="binding site" evidence="18 19">
    <location>
        <position position="521"/>
    </location>
    <ligand>
        <name>ATP</name>
        <dbReference type="ChEBI" id="CHEBI:30616"/>
    </ligand>
</feature>
<comment type="subcellular location">
    <subcellularLocation>
        <location evidence="1">Membrane</location>
        <topology evidence="1">Single-pass membrane protein</topology>
    </subcellularLocation>
</comment>
<dbReference type="FunFam" id="2.60.40.10:FF:000032">
    <property type="entry name" value="palladin isoform X1"/>
    <property type="match status" value="1"/>
</dbReference>
<evidence type="ECO:0000256" key="21">
    <source>
        <dbReference type="SAM" id="SignalP"/>
    </source>
</evidence>
<dbReference type="SUPFAM" id="SSF48726">
    <property type="entry name" value="Immunoglobulin"/>
    <property type="match status" value="3"/>
</dbReference>
<dbReference type="Gene3D" id="3.30.200.20">
    <property type="entry name" value="Phosphorylase Kinase, domain 1"/>
    <property type="match status" value="1"/>
</dbReference>
<feature type="domain" description="Ig-like" evidence="22">
    <location>
        <begin position="227"/>
        <end position="343"/>
    </location>
</feature>
<dbReference type="InterPro" id="IPR013783">
    <property type="entry name" value="Ig-like_fold"/>
</dbReference>
<keyword evidence="14" id="KW-1015">Disulfide bond</keyword>
<dbReference type="EMBL" id="JARQWQ010000040">
    <property type="protein sequence ID" value="KAK2559465.1"/>
    <property type="molecule type" value="Genomic_DNA"/>
</dbReference>
<evidence type="ECO:0000256" key="10">
    <source>
        <dbReference type="ARBA" id="ARBA00022840"/>
    </source>
</evidence>
<feature type="domain" description="Ig-like" evidence="22">
    <location>
        <begin position="124"/>
        <end position="218"/>
    </location>
</feature>
<evidence type="ECO:0000256" key="6">
    <source>
        <dbReference type="ARBA" id="ARBA00022729"/>
    </source>
</evidence>
<feature type="binding site" evidence="18">
    <location>
        <begin position="494"/>
        <end position="501"/>
    </location>
    <ligand>
        <name>ATP</name>
        <dbReference type="ChEBI" id="CHEBI:30616"/>
    </ligand>
</feature>
<gene>
    <name evidence="23" type="ORF">P5673_018104</name>
</gene>
<sequence length="528" mass="59388">MMFLATLLIFFLRFECLLQARSEPCSAPKIRNKGNITLVPEGEDARLICLVNEKGTSGNKPIVFWEKNNDTLQPASHNRMRIKPYRYLKIKRVTKEDAGFYTCVAENSCGRKALTWRLVIETAPTFTVSEERRRRNLIAIPVGNSFRMDCSAKGYPRPTVIWYKDKALFQERKGVSKLHIGMFQTLMIIRDAVPADSGLYTCNVSNAYGWINNSYKVDVRERVRAKPKVLKMENATAVEGENATLLCKALSDSMPHFQWLRWLASPSNTSNQSSKIENPVYEVIKQNEQNGNKHLLLPNGHTSKLDFHGVKLILVNVTKKDEGKYSCIVGNAIGYAVQQAYIIIREEPGTATPQEVTTKYSKNMSLLDADQSIATGTSSKAKVFISFAVVLGFVFAAIVGLLVYRHRRRESPKITRYDIAYNANATDPNLQYTGHDPFKGGSSSSYDSTVPLIRNRSLRSRVGSNLTQVSELETSFDERWEIDRENINFVGVLGEGAFGRVMKAEIIGLPSMPFKFNVAVKMLKGEHS</sequence>
<keyword evidence="12 20" id="KW-0472">Membrane</keyword>
<keyword evidence="4" id="KW-0808">Transferase</keyword>
<feature type="transmembrane region" description="Helical" evidence="20">
    <location>
        <begin position="383"/>
        <end position="404"/>
    </location>
</feature>
<comment type="caution">
    <text evidence="23">The sequence shown here is derived from an EMBL/GenBank/DDBJ whole genome shotgun (WGS) entry which is preliminary data.</text>
</comment>
<dbReference type="InterPro" id="IPR011009">
    <property type="entry name" value="Kinase-like_dom_sf"/>
</dbReference>
<dbReference type="PANTHER" id="PTHR19890:SF10">
    <property type="entry name" value="FIBROBLAST GROWTH FACTOR RECEPTOR-LIKE 1"/>
    <property type="match status" value="1"/>
</dbReference>
<evidence type="ECO:0000256" key="2">
    <source>
        <dbReference type="ARBA" id="ARBA00011902"/>
    </source>
</evidence>
<keyword evidence="15 23" id="KW-0675">Receptor</keyword>
<evidence type="ECO:0000256" key="18">
    <source>
        <dbReference type="PIRSR" id="PIRSR000615-2"/>
    </source>
</evidence>
<name>A0AAD9QEK6_ACRCE</name>
<dbReference type="InterPro" id="IPR017441">
    <property type="entry name" value="Protein_kinase_ATP_BS"/>
</dbReference>
<dbReference type="InterPro" id="IPR003599">
    <property type="entry name" value="Ig_sub"/>
</dbReference>
<dbReference type="InterPro" id="IPR036179">
    <property type="entry name" value="Ig-like_dom_sf"/>
</dbReference>
<keyword evidence="6 21" id="KW-0732">Signal</keyword>
<dbReference type="PANTHER" id="PTHR19890">
    <property type="entry name" value="FIBROBLAST GROWTH FACTOR RECEPTOR"/>
    <property type="match status" value="1"/>
</dbReference>
<keyword evidence="9" id="KW-0418">Kinase</keyword>
<evidence type="ECO:0000256" key="12">
    <source>
        <dbReference type="ARBA" id="ARBA00023136"/>
    </source>
</evidence>
<proteinExistence type="predicted"/>
<evidence type="ECO:0000259" key="22">
    <source>
        <dbReference type="PROSITE" id="PS50835"/>
    </source>
</evidence>
<evidence type="ECO:0000256" key="9">
    <source>
        <dbReference type="ARBA" id="ARBA00022777"/>
    </source>
</evidence>
<dbReference type="PIRSF" id="PIRSF000615">
    <property type="entry name" value="TyrPK_CSF1-R"/>
    <property type="match status" value="1"/>
</dbReference>
<keyword evidence="5 20" id="KW-0812">Transmembrane</keyword>
<evidence type="ECO:0000256" key="7">
    <source>
        <dbReference type="ARBA" id="ARBA00022737"/>
    </source>
</evidence>
<dbReference type="SUPFAM" id="SSF56112">
    <property type="entry name" value="Protein kinase-like (PK-like)"/>
    <property type="match status" value="1"/>
</dbReference>
<dbReference type="Gene3D" id="2.60.40.10">
    <property type="entry name" value="Immunoglobulins"/>
    <property type="match status" value="3"/>
</dbReference>
<keyword evidence="3" id="KW-0597">Phosphoprotein</keyword>
<dbReference type="InterPro" id="IPR013098">
    <property type="entry name" value="Ig_I-set"/>
</dbReference>
<evidence type="ECO:0000256" key="15">
    <source>
        <dbReference type="ARBA" id="ARBA00023170"/>
    </source>
</evidence>
<dbReference type="InterPro" id="IPR003598">
    <property type="entry name" value="Ig_sub2"/>
</dbReference>
<dbReference type="EC" id="2.7.10.1" evidence="2"/>
<keyword evidence="13" id="KW-0829">Tyrosine-protein kinase</keyword>
<dbReference type="AlphaFoldDB" id="A0AAD9QEK6"/>
<protein>
    <recommendedName>
        <fullName evidence="2">receptor protein-tyrosine kinase</fullName>
        <ecNumber evidence="2">2.7.10.1</ecNumber>
    </recommendedName>
</protein>
<dbReference type="Pfam" id="PF07679">
    <property type="entry name" value="I-set"/>
    <property type="match status" value="1"/>
</dbReference>
<dbReference type="InterPro" id="IPR052615">
    <property type="entry name" value="FGFRL"/>
</dbReference>
<keyword evidence="8 18" id="KW-0547">Nucleotide-binding</keyword>
<dbReference type="PROSITE" id="PS50835">
    <property type="entry name" value="IG_LIKE"/>
    <property type="match status" value="3"/>
</dbReference>
<evidence type="ECO:0000256" key="20">
    <source>
        <dbReference type="SAM" id="Phobius"/>
    </source>
</evidence>
<evidence type="ECO:0000256" key="4">
    <source>
        <dbReference type="ARBA" id="ARBA00022679"/>
    </source>
</evidence>
<dbReference type="GO" id="GO:0005524">
    <property type="term" value="F:ATP binding"/>
    <property type="evidence" value="ECO:0007669"/>
    <property type="project" value="UniProtKB-UniRule"/>
</dbReference>
<evidence type="ECO:0000256" key="13">
    <source>
        <dbReference type="ARBA" id="ARBA00023137"/>
    </source>
</evidence>
<evidence type="ECO:0000256" key="5">
    <source>
        <dbReference type="ARBA" id="ARBA00022692"/>
    </source>
</evidence>
<organism evidence="23 24">
    <name type="scientific">Acropora cervicornis</name>
    <name type="common">Staghorn coral</name>
    <dbReference type="NCBI Taxonomy" id="6130"/>
    <lineage>
        <taxon>Eukaryota</taxon>
        <taxon>Metazoa</taxon>
        <taxon>Cnidaria</taxon>
        <taxon>Anthozoa</taxon>
        <taxon>Hexacorallia</taxon>
        <taxon>Scleractinia</taxon>
        <taxon>Astrocoeniina</taxon>
        <taxon>Acroporidae</taxon>
        <taxon>Acropora</taxon>
    </lineage>
</organism>
<evidence type="ECO:0000313" key="23">
    <source>
        <dbReference type="EMBL" id="KAK2559465.1"/>
    </source>
</evidence>
<dbReference type="Pfam" id="PF13927">
    <property type="entry name" value="Ig_3"/>
    <property type="match status" value="2"/>
</dbReference>
<evidence type="ECO:0000256" key="16">
    <source>
        <dbReference type="ARBA" id="ARBA00023180"/>
    </source>
</evidence>
<dbReference type="SMART" id="SM00409">
    <property type="entry name" value="IG"/>
    <property type="match status" value="3"/>
</dbReference>
<evidence type="ECO:0000256" key="11">
    <source>
        <dbReference type="ARBA" id="ARBA00022989"/>
    </source>
</evidence>
<evidence type="ECO:0000256" key="3">
    <source>
        <dbReference type="ARBA" id="ARBA00022553"/>
    </source>
</evidence>
<evidence type="ECO:0000256" key="17">
    <source>
        <dbReference type="ARBA" id="ARBA00023319"/>
    </source>
</evidence>
<keyword evidence="10 18" id="KW-0067">ATP-binding</keyword>
<feature type="chain" id="PRO_5042088319" description="receptor protein-tyrosine kinase" evidence="21">
    <location>
        <begin position="23"/>
        <end position="528"/>
    </location>
</feature>